<dbReference type="InterPro" id="IPR002758">
    <property type="entry name" value="Cation_antiport_E"/>
</dbReference>
<keyword evidence="4" id="KW-0812">Transmembrane</keyword>
<comment type="similarity">
    <text evidence="2">Belongs to the CPA3 antiporters (TC 2.A.63) subunit E family.</text>
</comment>
<proteinExistence type="inferred from homology"/>
<evidence type="ECO:0000256" key="1">
    <source>
        <dbReference type="ARBA" id="ARBA00004651"/>
    </source>
</evidence>
<dbReference type="PANTHER" id="PTHR34584">
    <property type="entry name" value="NA(+)/H(+) ANTIPORTER SUBUNIT E1"/>
    <property type="match status" value="1"/>
</dbReference>
<keyword evidence="8" id="KW-1185">Reference proteome</keyword>
<dbReference type="EMBL" id="JBHSOH010000009">
    <property type="protein sequence ID" value="MFC5848616.1"/>
    <property type="molecule type" value="Genomic_DNA"/>
</dbReference>
<dbReference type="Pfam" id="PF01899">
    <property type="entry name" value="MNHE"/>
    <property type="match status" value="1"/>
</dbReference>
<keyword evidence="3" id="KW-1003">Cell membrane</keyword>
<keyword evidence="6" id="KW-0472">Membrane</keyword>
<evidence type="ECO:0000256" key="4">
    <source>
        <dbReference type="ARBA" id="ARBA00022692"/>
    </source>
</evidence>
<keyword evidence="5" id="KW-1133">Transmembrane helix</keyword>
<name>A0ABW1DM84_9DEIO</name>
<evidence type="ECO:0000313" key="8">
    <source>
        <dbReference type="Proteomes" id="UP001595979"/>
    </source>
</evidence>
<dbReference type="PANTHER" id="PTHR34584:SF1">
    <property type="entry name" value="NA(+)_H(+) ANTIPORTER SUBUNIT E1"/>
    <property type="match status" value="1"/>
</dbReference>
<reference evidence="8" key="1">
    <citation type="journal article" date="2019" name="Int. J. Syst. Evol. Microbiol.">
        <title>The Global Catalogue of Microorganisms (GCM) 10K type strain sequencing project: providing services to taxonomists for standard genome sequencing and annotation.</title>
        <authorList>
            <consortium name="The Broad Institute Genomics Platform"/>
            <consortium name="The Broad Institute Genome Sequencing Center for Infectious Disease"/>
            <person name="Wu L."/>
            <person name="Ma J."/>
        </authorList>
    </citation>
    <scope>NUCLEOTIDE SEQUENCE [LARGE SCALE GENOMIC DNA]</scope>
    <source>
        <strain evidence="8">CGMCC 1.15053</strain>
    </source>
</reference>
<comment type="caution">
    <text evidence="7">The sequence shown here is derived from an EMBL/GenBank/DDBJ whole genome shotgun (WGS) entry which is preliminary data.</text>
</comment>
<protein>
    <submittedName>
        <fullName evidence="7">Na+/H+ antiporter subunit E</fullName>
    </submittedName>
</protein>
<evidence type="ECO:0000256" key="3">
    <source>
        <dbReference type="ARBA" id="ARBA00022475"/>
    </source>
</evidence>
<dbReference type="RefSeq" id="WP_380048836.1">
    <property type="nucleotide sequence ID" value="NZ_JBHSOH010000009.1"/>
</dbReference>
<organism evidence="7 8">
    <name type="scientific">Deinococcus petrolearius</name>
    <dbReference type="NCBI Taxonomy" id="1751295"/>
    <lineage>
        <taxon>Bacteria</taxon>
        <taxon>Thermotogati</taxon>
        <taxon>Deinococcota</taxon>
        <taxon>Deinococci</taxon>
        <taxon>Deinococcales</taxon>
        <taxon>Deinococcaceae</taxon>
        <taxon>Deinococcus</taxon>
    </lineage>
</organism>
<evidence type="ECO:0000313" key="7">
    <source>
        <dbReference type="EMBL" id="MFC5848616.1"/>
    </source>
</evidence>
<dbReference type="PIRSF" id="PIRSF019239">
    <property type="entry name" value="MrpE"/>
    <property type="match status" value="1"/>
</dbReference>
<evidence type="ECO:0000256" key="6">
    <source>
        <dbReference type="ARBA" id="ARBA00023136"/>
    </source>
</evidence>
<comment type="subcellular location">
    <subcellularLocation>
        <location evidence="1">Cell membrane</location>
        <topology evidence="1">Multi-pass membrane protein</topology>
    </subcellularLocation>
</comment>
<accession>A0ABW1DM84</accession>
<evidence type="ECO:0000256" key="5">
    <source>
        <dbReference type="ARBA" id="ARBA00022989"/>
    </source>
</evidence>
<sequence length="170" mass="18604">MRGLALNIMLAVVWALFSGEVSTRELAVGFLLGFALQLVFPDALGTRSYVSRSLGLLRFLGFFLRELTVANVQVALFALQSHPPLNPMVVAVPVRLRSDSAQTLLTAVITLMPGSVVLGFSPDRRELYLHIVGTRNTREARESIWRVEAQLLNFLPAPGEPAPGPQEVNP</sequence>
<gene>
    <name evidence="7" type="ORF">ACFPQ6_09865</name>
</gene>
<dbReference type="Proteomes" id="UP001595979">
    <property type="component" value="Unassembled WGS sequence"/>
</dbReference>
<evidence type="ECO:0000256" key="2">
    <source>
        <dbReference type="ARBA" id="ARBA00006228"/>
    </source>
</evidence>